<reference evidence="4" key="1">
    <citation type="journal article" date="2019" name="Int. J. Syst. Evol. Microbiol.">
        <title>The Global Catalogue of Microorganisms (GCM) 10K type strain sequencing project: providing services to taxonomists for standard genome sequencing and annotation.</title>
        <authorList>
            <consortium name="The Broad Institute Genomics Platform"/>
            <consortium name="The Broad Institute Genome Sequencing Center for Infectious Disease"/>
            <person name="Wu L."/>
            <person name="Ma J."/>
        </authorList>
    </citation>
    <scope>NUCLEOTIDE SEQUENCE [LARGE SCALE GENOMIC DNA]</scope>
    <source>
        <strain evidence="4">JCM 16114</strain>
    </source>
</reference>
<feature type="chain" id="PRO_5046457242" evidence="2">
    <location>
        <begin position="28"/>
        <end position="203"/>
    </location>
</feature>
<dbReference type="Gene3D" id="2.60.40.230">
    <property type="entry name" value="Neocarzinostatin-like"/>
    <property type="match status" value="1"/>
</dbReference>
<dbReference type="RefSeq" id="WP_344484787.1">
    <property type="nucleotide sequence ID" value="NZ_BAAAQX010000022.1"/>
</dbReference>
<evidence type="ECO:0000256" key="1">
    <source>
        <dbReference type="SAM" id="Phobius"/>
    </source>
</evidence>
<keyword evidence="2" id="KW-0732">Signal</keyword>
<dbReference type="SUPFAM" id="SSF49319">
    <property type="entry name" value="Actinoxanthin-like"/>
    <property type="match status" value="1"/>
</dbReference>
<keyword evidence="1" id="KW-1133">Transmembrane helix</keyword>
<protein>
    <submittedName>
        <fullName evidence="3">Uncharacterized protein</fullName>
    </submittedName>
</protein>
<comment type="caution">
    <text evidence="3">The sequence shown here is derived from an EMBL/GenBank/DDBJ whole genome shotgun (WGS) entry which is preliminary data.</text>
</comment>
<dbReference type="Proteomes" id="UP001499843">
    <property type="component" value="Unassembled WGS sequence"/>
</dbReference>
<keyword evidence="4" id="KW-1185">Reference proteome</keyword>
<dbReference type="EMBL" id="BAAAQX010000022">
    <property type="protein sequence ID" value="GAA2211698.1"/>
    <property type="molecule type" value="Genomic_DNA"/>
</dbReference>
<gene>
    <name evidence="3" type="ORF">GCM10009850_071580</name>
</gene>
<organism evidence="3 4">
    <name type="scientific">Nonomuraea monospora</name>
    <dbReference type="NCBI Taxonomy" id="568818"/>
    <lineage>
        <taxon>Bacteria</taxon>
        <taxon>Bacillati</taxon>
        <taxon>Actinomycetota</taxon>
        <taxon>Actinomycetes</taxon>
        <taxon>Streptosporangiales</taxon>
        <taxon>Streptosporangiaceae</taxon>
        <taxon>Nonomuraea</taxon>
    </lineage>
</organism>
<sequence>MTRRHKAGAWGLLLLPLALALSPVPGATGGAGQRLTVSQADGLSPDGQTITVTGSGYDPAKGVYVAFCVLPKPGELPTPCGGGVDMSGASGSSKWISSNPPKYGEGLAQAYGAGGSFTVQLKISPVIGVAAEGSQVFDCREVACAVVTRADHTRTADRTQDVFVPVTFSGGFPTVAVAAGGGAVLLLGAAAGAVVVVRRRRRA</sequence>
<keyword evidence="1" id="KW-0812">Transmembrane</keyword>
<evidence type="ECO:0000256" key="2">
    <source>
        <dbReference type="SAM" id="SignalP"/>
    </source>
</evidence>
<accession>A0ABP5PLW5</accession>
<keyword evidence="1" id="KW-0472">Membrane</keyword>
<feature type="transmembrane region" description="Helical" evidence="1">
    <location>
        <begin position="175"/>
        <end position="197"/>
    </location>
</feature>
<dbReference type="InterPro" id="IPR027273">
    <property type="entry name" value="Neocarzinostatin-like"/>
</dbReference>
<feature type="signal peptide" evidence="2">
    <location>
        <begin position="1"/>
        <end position="27"/>
    </location>
</feature>
<proteinExistence type="predicted"/>
<name>A0ABP5PLW5_9ACTN</name>
<evidence type="ECO:0000313" key="4">
    <source>
        <dbReference type="Proteomes" id="UP001499843"/>
    </source>
</evidence>
<evidence type="ECO:0000313" key="3">
    <source>
        <dbReference type="EMBL" id="GAA2211698.1"/>
    </source>
</evidence>